<dbReference type="AlphaFoldDB" id="Q7PKS0"/>
<dbReference type="PaxDb" id="7165-AGAP001580-PA"/>
<evidence type="ECO:0000313" key="2">
    <source>
        <dbReference type="EMBL" id="EAA43158.5"/>
    </source>
</evidence>
<gene>
    <name evidence="2" type="ORF">AgaP_AGAP001580</name>
</gene>
<protein>
    <submittedName>
        <fullName evidence="2">AGAP001580-PA</fullName>
    </submittedName>
</protein>
<reference evidence="2" key="4">
    <citation type="journal article" date="2007" name="Genome Biol.">
        <title>Update of the Anopheles gambiae PEST genome assembly.</title>
        <authorList>
            <person name="Sharakhova M.V."/>
            <person name="Hammond M.P."/>
            <person name="Lobo N.F."/>
            <person name="Krzywinski J."/>
            <person name="Unger M.F."/>
            <person name="Hillenmeyer M.E."/>
            <person name="Bruggner R.V."/>
            <person name="Birney E."/>
            <person name="Collins F.H."/>
        </authorList>
    </citation>
    <scope>NUCLEOTIDE SEQUENCE</scope>
    <source>
        <strain evidence="2">PEST</strain>
    </source>
</reference>
<dbReference type="HOGENOM" id="CLU_2529301_0_0_1"/>
<sequence>MSRELLKREEGIIFTVSNTPLLYARSMKRLVIEIPIKSSACGTSSSSSTGGDSLNRWSQTQDPMAAQASSRYLTRYYHKRLVVW</sequence>
<feature type="region of interest" description="Disordered" evidence="1">
    <location>
        <begin position="39"/>
        <end position="62"/>
    </location>
</feature>
<comment type="caution">
    <text evidence="2">The sequence shown here is derived from an EMBL/GenBank/DDBJ whole genome shotgun (WGS) entry which is preliminary data.</text>
</comment>
<organism evidence="2">
    <name type="scientific">Anopheles gambiae</name>
    <name type="common">African malaria mosquito</name>
    <dbReference type="NCBI Taxonomy" id="7165"/>
    <lineage>
        <taxon>Eukaryota</taxon>
        <taxon>Metazoa</taxon>
        <taxon>Ecdysozoa</taxon>
        <taxon>Arthropoda</taxon>
        <taxon>Hexapoda</taxon>
        <taxon>Insecta</taxon>
        <taxon>Pterygota</taxon>
        <taxon>Neoptera</taxon>
        <taxon>Endopterygota</taxon>
        <taxon>Diptera</taxon>
        <taxon>Nematocera</taxon>
        <taxon>Culicoidea</taxon>
        <taxon>Culicidae</taxon>
        <taxon>Anophelinae</taxon>
        <taxon>Anopheles</taxon>
    </lineage>
</organism>
<reference evidence="2" key="5">
    <citation type="submission" date="2011-05" db="EMBL/GenBank/DDBJ databases">
        <authorList>
            <consortium name="VectorBase"/>
        </authorList>
    </citation>
    <scope>NUCLEOTIDE SEQUENCE</scope>
    <source>
        <strain evidence="2">PEST</strain>
    </source>
</reference>
<proteinExistence type="predicted"/>
<reference evidence="2" key="3">
    <citation type="journal article" date="2004" name="Trends Parasitol.">
        <title>The Anopheles gambiae genome: an update.</title>
        <authorList>
            <person name="Mongin E."/>
            <person name="Louis C."/>
            <person name="Holt R.A."/>
            <person name="Birney E."/>
            <person name="Collins F.H."/>
        </authorList>
    </citation>
    <scope>NUCLEOTIDE SEQUENCE</scope>
    <source>
        <strain evidence="2">PEST</strain>
    </source>
</reference>
<evidence type="ECO:0000256" key="1">
    <source>
        <dbReference type="SAM" id="MobiDB-lite"/>
    </source>
</evidence>
<name>Q7PKS0_ANOGA</name>
<accession>Q7PKS0</accession>
<dbReference type="EMBL" id="AAAB01008987">
    <property type="protein sequence ID" value="EAA43158.5"/>
    <property type="molecule type" value="Genomic_DNA"/>
</dbReference>
<feature type="compositionally biased region" description="Low complexity" evidence="1">
    <location>
        <begin position="39"/>
        <end position="53"/>
    </location>
</feature>
<reference evidence="2" key="1">
    <citation type="journal article" date="2002" name="Science">
        <title>The genome sequence of the malaria mosquito Anopheles gambiae.</title>
        <authorList>
            <person name="Holt R.A."/>
            <person name="Subramanian G.M."/>
            <person name="Halpern A."/>
            <person name="Sutton G.G."/>
            <person name="Charlab R."/>
            <person name="Nusskern D.R."/>
            <person name="Wincker P."/>
            <person name="Clark A.G."/>
            <person name="Ribeiro J.M."/>
            <person name="Wides R."/>
            <person name="Salzberg S.L."/>
            <person name="Loftus B."/>
            <person name="Yandell M."/>
            <person name="Majoros W.H."/>
            <person name="Rusch D.B."/>
            <person name="Lai Z."/>
            <person name="Kraft C.L."/>
            <person name="Abril J.F."/>
            <person name="Anthouard V."/>
            <person name="Arensburger P."/>
            <person name="Atkinson P.W."/>
            <person name="Baden H."/>
            <person name="de Berardinis V."/>
            <person name="Baldwin D."/>
            <person name="Benes V."/>
            <person name="Biedler J."/>
            <person name="Blass C."/>
            <person name="Bolanos R."/>
            <person name="Boscus D."/>
            <person name="Barnstead M."/>
            <person name="Cai S."/>
            <person name="Center A."/>
            <person name="Chaturverdi K."/>
            <person name="Christophides G.K."/>
            <person name="Chrystal M.A."/>
            <person name="Clamp M."/>
            <person name="Cravchik A."/>
            <person name="Curwen V."/>
            <person name="Dana A."/>
            <person name="Delcher A."/>
            <person name="Dew I."/>
            <person name="Evans C.A."/>
            <person name="Flanigan M."/>
            <person name="Grundschober-Freimoser A."/>
            <person name="Friedli L."/>
            <person name="Gu Z."/>
            <person name="Guan P."/>
            <person name="Guigo R."/>
            <person name="Hillenmeyer M.E."/>
            <person name="Hladun S.L."/>
            <person name="Hogan J.R."/>
            <person name="Hong Y.S."/>
            <person name="Hoover J."/>
            <person name="Jaillon O."/>
            <person name="Ke Z."/>
            <person name="Kodira C."/>
            <person name="Kokoza E."/>
            <person name="Koutsos A."/>
            <person name="Letunic I."/>
            <person name="Levitsky A."/>
            <person name="Liang Y."/>
            <person name="Lin J.J."/>
            <person name="Lobo N.F."/>
            <person name="Lopez J.R."/>
            <person name="Malek J.A."/>
            <person name="McIntosh T.C."/>
            <person name="Meister S."/>
            <person name="Miller J."/>
            <person name="Mobarry C."/>
            <person name="Mongin E."/>
            <person name="Murphy S.D."/>
            <person name="O'Brochta D.A."/>
            <person name="Pfannkoch C."/>
            <person name="Qi R."/>
            <person name="Regier M.A."/>
            <person name="Remington K."/>
            <person name="Shao H."/>
            <person name="Sharakhova M.V."/>
            <person name="Sitter C.D."/>
            <person name="Shetty J."/>
            <person name="Smith T.J."/>
            <person name="Strong R."/>
            <person name="Sun J."/>
            <person name="Thomasova D."/>
            <person name="Ton L.Q."/>
            <person name="Topalis P."/>
            <person name="Tu Z."/>
            <person name="Unger M.F."/>
            <person name="Walenz B."/>
            <person name="Wang A."/>
            <person name="Wang J."/>
            <person name="Wang M."/>
            <person name="Wang X."/>
            <person name="Woodford K.J."/>
            <person name="Wortman J.R."/>
            <person name="Wu M."/>
            <person name="Yao A."/>
            <person name="Zdobnov E.M."/>
            <person name="Zhang H."/>
            <person name="Zhao Q."/>
            <person name="Zhao S."/>
            <person name="Zhu S.C."/>
            <person name="Zhimulev I."/>
            <person name="Coluzzi M."/>
            <person name="della Torre A."/>
            <person name="Roth C.W."/>
            <person name="Louis C."/>
            <person name="Kalush F."/>
            <person name="Mural R.J."/>
            <person name="Myers E.W."/>
            <person name="Adams M.D."/>
            <person name="Smith H.O."/>
            <person name="Broder S."/>
            <person name="Gardner M.J."/>
            <person name="Fraser C.M."/>
            <person name="Birney E."/>
            <person name="Bork P."/>
            <person name="Brey P.T."/>
            <person name="Venter J.C."/>
            <person name="Weissenbach J."/>
            <person name="Kafatos F.C."/>
            <person name="Collins F.H."/>
            <person name="Hoffman S.L."/>
        </authorList>
    </citation>
    <scope>NUCLEOTIDE SEQUENCE [LARGE SCALE GENOMIC DNA]</scope>
    <source>
        <strain evidence="2">PEST</strain>
    </source>
</reference>
<reference evidence="2" key="2">
    <citation type="submission" date="2002-03" db="EMBL/GenBank/DDBJ databases">
        <authorList>
            <consortium name="The Anopheles Genome Sequencing Consortium"/>
        </authorList>
    </citation>
    <scope>NUCLEOTIDE SEQUENCE</scope>
    <source>
        <strain evidence="2">PEST</strain>
    </source>
</reference>